<accession>A0A081R677</accession>
<comment type="caution">
    <text evidence="3">The sequence shown here is derived from an EMBL/GenBank/DDBJ whole genome shotgun (WGS) entry which is preliminary data.</text>
</comment>
<feature type="domain" description="Competence protein CoiA nuclease-like" evidence="1">
    <location>
        <begin position="60"/>
        <end position="181"/>
    </location>
</feature>
<dbReference type="InterPro" id="IPR057253">
    <property type="entry name" value="CoiA-like_N"/>
</dbReference>
<gene>
    <name evidence="3" type="ORF">SK143_0755</name>
</gene>
<organism evidence="3 4">
    <name type="scientific">Streptococcus oralis</name>
    <dbReference type="NCBI Taxonomy" id="1303"/>
    <lineage>
        <taxon>Bacteria</taxon>
        <taxon>Bacillati</taxon>
        <taxon>Bacillota</taxon>
        <taxon>Bacilli</taxon>
        <taxon>Lactobacillales</taxon>
        <taxon>Streptococcaceae</taxon>
        <taxon>Streptococcus</taxon>
    </lineage>
</organism>
<dbReference type="RefSeq" id="WP_000495881.1">
    <property type="nucleotide sequence ID" value="NZ_JAHMJZ010000002.1"/>
</dbReference>
<evidence type="ECO:0000313" key="4">
    <source>
        <dbReference type="Proteomes" id="UP000028098"/>
    </source>
</evidence>
<dbReference type="EMBL" id="JPGB01000004">
    <property type="protein sequence ID" value="KEQ50700.1"/>
    <property type="molecule type" value="Genomic_DNA"/>
</dbReference>
<name>A0A081R677_STROR</name>
<evidence type="ECO:0000313" key="3">
    <source>
        <dbReference type="EMBL" id="KEQ50700.1"/>
    </source>
</evidence>
<protein>
    <submittedName>
        <fullName evidence="3">Competence CoiA-like family protein</fullName>
    </submittedName>
</protein>
<dbReference type="PIRSF" id="PIRSF007487">
    <property type="entry name" value="Competence-induced_CoiA_bac"/>
    <property type="match status" value="1"/>
</dbReference>
<feature type="domain" description="Competence protein CoiA-like N-terminal" evidence="2">
    <location>
        <begin position="15"/>
        <end position="53"/>
    </location>
</feature>
<evidence type="ECO:0000259" key="2">
    <source>
        <dbReference type="Pfam" id="PF25164"/>
    </source>
</evidence>
<dbReference type="Pfam" id="PF06054">
    <property type="entry name" value="CoiA_nuc"/>
    <property type="match status" value="1"/>
</dbReference>
<dbReference type="InterPro" id="IPR021176">
    <property type="entry name" value="Competence-induced_CoiA"/>
</dbReference>
<dbReference type="PATRIC" id="fig|1303.44.peg.712"/>
<dbReference type="Pfam" id="PF25164">
    <property type="entry name" value="CoiA_N"/>
    <property type="match status" value="1"/>
</dbReference>
<dbReference type="Proteomes" id="UP000028098">
    <property type="component" value="Unassembled WGS sequence"/>
</dbReference>
<dbReference type="InterPro" id="IPR010330">
    <property type="entry name" value="CoiA_nuc"/>
</dbReference>
<dbReference type="AlphaFoldDB" id="A0A081R677"/>
<reference evidence="3 4" key="1">
    <citation type="submission" date="2014-05" db="EMBL/GenBank/DDBJ databases">
        <authorList>
            <person name="Daugherty S.C."/>
            <person name="Tallon L.J."/>
            <person name="Sadzewicz L."/>
            <person name="Kilian M."/>
            <person name="Tettelin H."/>
        </authorList>
    </citation>
    <scope>NUCLEOTIDE SEQUENCE [LARGE SCALE GENOMIC DNA]</scope>
    <source>
        <strain evidence="3 4">SK143</strain>
    </source>
</reference>
<proteinExistence type="predicted"/>
<sequence>MFVARDAKGNLVNALEKDVTKQAYTCPACGGRLRLRQGQSIRTHFAHERLRDCIAIFENESPEHMGNKEALYHWAKKDNQVALEYSLPEIQQVADVLVNGKLALEVQCSPLSQKLLGDRSQGYRSQGYQVIWLLGEKLWLKERLTQLQRGFLYFSQNMGFFVWELDLKRKILRLKYLLHQDLRGKLHFQVKEFPYGQGNLLEILRFPYQKQKLPRFAVVQDSTICHYIRQQLYYQTPYWMKKQEEAYYQGDNLLNRQLDDWYPQVRPIASGDFLQIETDLASYYRNFQAYYQKNQKNNLQKLYPPAFYHLYFSKNVVK</sequence>
<evidence type="ECO:0000259" key="1">
    <source>
        <dbReference type="Pfam" id="PF06054"/>
    </source>
</evidence>